<evidence type="ECO:0000256" key="1">
    <source>
        <dbReference type="SAM" id="Coils"/>
    </source>
</evidence>
<feature type="compositionally biased region" description="Basic and acidic residues" evidence="2">
    <location>
        <begin position="54"/>
        <end position="66"/>
    </location>
</feature>
<dbReference type="PANTHER" id="PTHR47490:SF2">
    <property type="entry name" value="PROTEIN BLISTER"/>
    <property type="match status" value="1"/>
</dbReference>
<feature type="compositionally biased region" description="Polar residues" evidence="2">
    <location>
        <begin position="1"/>
        <end position="13"/>
    </location>
</feature>
<sequence>MASAQVLSNSAASSRKKDHLEAGKRKLEEFRKNRARKAASTGQLHSNDGSQNEKQPKESDYMRLVDTDGAGTSEKEIVASVGSFGPVENSNSKESSSFGTAVLDLSNGAYVKPPGLANNYGATFSDPLQKPANDQGFEHSSGLGSAGRHFKEDKSGNHGAYTSNQGPTFGDVREQYTTVHQVHGIQDIDRSARQFNYHSFDEAQLKENETSSKGYAIRDPSIPLVDKSVSIPVKSEMSFASSLTSGNTPNLYEDSIHMSTNLKEPVSEGGLYKHGSEDSNGSVSVDMSGSKLSSFISRHSTAESAPWLKAESLSTGFGLGLKNSSDHLPLYSNTYETSTRRSRPSFLDSINVPRASSVSHLPFTDSENDKSFMSKSSKIPSADILASSAQQPFPEAETLGPFSSLRLPDLPSSNAPSMNSISVSNESEVLRQNYKENSIERKHEFSSSKQDEDFAALEQHIEDLTQEKFSLQRALEASRALAESLAVENSSLTDSFNQQGTVVNQLKSDMERLQEEIKTQLLELESIKMDYANAQLECNAADERAKILASEVIGLEEKALRLRSNELKLERQLENSNAEITSYKKKVSSLEKERQDLQSMVDVLQEEKKLLQSKLRKTTASGKSIAVSKIPSVKKDVSTSTEDLVLGENGDTETTPSTFNNEMEDIAFSPSRMFASPSLPGNSQILPPVSPLSIPPDQMRMIENINSLLSELALEKDELMQALAAESSHCSQLKGLNKELSQKLEVQTQRLELLTAQNMANENIPSRQTDPRAMPDSMPLYTDEGDEVVERVLGWIMKLLPGGPSKRRTSKLL</sequence>
<keyword evidence="3" id="KW-1185">Reference proteome</keyword>
<gene>
    <name evidence="4" type="primary">LOC104587635</name>
</gene>
<feature type="region of interest" description="Disordered" evidence="2">
    <location>
        <begin position="385"/>
        <end position="413"/>
    </location>
</feature>
<reference evidence="4" key="1">
    <citation type="submission" date="2025-08" db="UniProtKB">
        <authorList>
            <consortium name="RefSeq"/>
        </authorList>
    </citation>
    <scope>IDENTIFICATION</scope>
</reference>
<evidence type="ECO:0000313" key="3">
    <source>
        <dbReference type="Proteomes" id="UP000189703"/>
    </source>
</evidence>
<feature type="compositionally biased region" description="Basic and acidic residues" evidence="2">
    <location>
        <begin position="18"/>
        <end position="32"/>
    </location>
</feature>
<feature type="coiled-coil region" evidence="1">
    <location>
        <begin position="702"/>
        <end position="757"/>
    </location>
</feature>
<dbReference type="AlphaFoldDB" id="A0A1U7Z7P5"/>
<dbReference type="KEGG" id="nnu:104587635"/>
<keyword evidence="1" id="KW-0175">Coiled coil</keyword>
<feature type="region of interest" description="Disordered" evidence="2">
    <location>
        <begin position="133"/>
        <end position="165"/>
    </location>
</feature>
<dbReference type="GO" id="GO:0005634">
    <property type="term" value="C:nucleus"/>
    <property type="evidence" value="ECO:0000318"/>
    <property type="project" value="GO_Central"/>
</dbReference>
<feature type="compositionally biased region" description="Polar residues" evidence="2">
    <location>
        <begin position="40"/>
        <end position="53"/>
    </location>
</feature>
<feature type="coiled-coil region" evidence="1">
    <location>
        <begin position="447"/>
        <end position="621"/>
    </location>
</feature>
<dbReference type="GeneID" id="104587635"/>
<organism evidence="3 4">
    <name type="scientific">Nelumbo nucifera</name>
    <name type="common">Sacred lotus</name>
    <dbReference type="NCBI Taxonomy" id="4432"/>
    <lineage>
        <taxon>Eukaryota</taxon>
        <taxon>Viridiplantae</taxon>
        <taxon>Streptophyta</taxon>
        <taxon>Embryophyta</taxon>
        <taxon>Tracheophyta</taxon>
        <taxon>Spermatophyta</taxon>
        <taxon>Magnoliopsida</taxon>
        <taxon>Proteales</taxon>
        <taxon>Nelumbonaceae</taxon>
        <taxon>Nelumbo</taxon>
    </lineage>
</organism>
<proteinExistence type="predicted"/>
<evidence type="ECO:0000313" key="4">
    <source>
        <dbReference type="RefSeq" id="XP_010243629.1"/>
    </source>
</evidence>
<dbReference type="InterPro" id="IPR044194">
    <property type="entry name" value="BLISTER"/>
</dbReference>
<dbReference type="GO" id="GO:0006355">
    <property type="term" value="P:regulation of DNA-templated transcription"/>
    <property type="evidence" value="ECO:0000318"/>
    <property type="project" value="GO_Central"/>
</dbReference>
<dbReference type="GO" id="GO:0040008">
    <property type="term" value="P:regulation of growth"/>
    <property type="evidence" value="ECO:0007669"/>
    <property type="project" value="InterPro"/>
</dbReference>
<dbReference type="OrthoDB" id="2019993at2759"/>
<dbReference type="OMA" id="YSNNAFV"/>
<protein>
    <submittedName>
        <fullName evidence="4">Uncharacterized protein LOC104587635</fullName>
    </submittedName>
</protein>
<accession>A0A1U7Z7P5</accession>
<dbReference type="eggNOG" id="ENOG502RCM2">
    <property type="taxonomic scope" value="Eukaryota"/>
</dbReference>
<dbReference type="PANTHER" id="PTHR47490">
    <property type="entry name" value="PROTEIN BLISTER"/>
    <property type="match status" value="1"/>
</dbReference>
<dbReference type="Proteomes" id="UP000189703">
    <property type="component" value="Unplaced"/>
</dbReference>
<feature type="region of interest" description="Disordered" evidence="2">
    <location>
        <begin position="1"/>
        <end position="72"/>
    </location>
</feature>
<dbReference type="FunCoup" id="A0A1U7Z7P5">
    <property type="interactions" value="2875"/>
</dbReference>
<name>A0A1U7Z7P5_NELNU</name>
<dbReference type="RefSeq" id="XP_010243629.1">
    <property type="nucleotide sequence ID" value="XM_010245327.2"/>
</dbReference>
<evidence type="ECO:0000256" key="2">
    <source>
        <dbReference type="SAM" id="MobiDB-lite"/>
    </source>
</evidence>